<dbReference type="PANTHER" id="PTHR12867:SF6">
    <property type="entry name" value="N-ACETYLGLUCOSAMINYLDIPHOSPHODOLICHOL N-ACETYLGLUCOSAMINYLTRANSFERASE"/>
    <property type="match status" value="1"/>
</dbReference>
<accession>A0A7D9GZL7</accession>
<comment type="similarity">
    <text evidence="2 12">Belongs to the glycosyltransferase 28 family.</text>
</comment>
<evidence type="ECO:0000259" key="13">
    <source>
        <dbReference type="Pfam" id="PF04101"/>
    </source>
</evidence>
<evidence type="ECO:0000256" key="11">
    <source>
        <dbReference type="ARBA" id="ARBA00048184"/>
    </source>
</evidence>
<dbReference type="AlphaFoldDB" id="A0A7D9GZL7"/>
<keyword evidence="16" id="KW-1185">Reference proteome</keyword>
<evidence type="ECO:0000256" key="7">
    <source>
        <dbReference type="ARBA" id="ARBA00022679"/>
    </source>
</evidence>
<comment type="catalytic activity">
    <reaction evidence="11">
        <text>an N-acetyl-alpha-D-glucosaminyl-diphospho-di-trans,poly-cis-dolichol + UDP-N-acetyl-alpha-D-glucosamine = an N,N'-diacetylchitobiosyl-diphospho-di-trans,poly-cis-dolichol + UDP + H(+)</text>
        <dbReference type="Rhea" id="RHEA:23380"/>
        <dbReference type="Rhea" id="RHEA-COMP:19507"/>
        <dbReference type="Rhea" id="RHEA-COMP:19510"/>
        <dbReference type="ChEBI" id="CHEBI:15378"/>
        <dbReference type="ChEBI" id="CHEBI:57269"/>
        <dbReference type="ChEBI" id="CHEBI:57705"/>
        <dbReference type="ChEBI" id="CHEBI:58223"/>
        <dbReference type="ChEBI" id="CHEBI:58427"/>
        <dbReference type="EC" id="2.4.1.141"/>
    </reaction>
</comment>
<comment type="subunit">
    <text evidence="3 12">Heterodimer with ALG14 to form a functional enzyme.</text>
</comment>
<organism evidence="15 16">
    <name type="scientific">Dekkera bruxellensis</name>
    <name type="common">Brettanomyces custersii</name>
    <dbReference type="NCBI Taxonomy" id="5007"/>
    <lineage>
        <taxon>Eukaryota</taxon>
        <taxon>Fungi</taxon>
        <taxon>Dikarya</taxon>
        <taxon>Ascomycota</taxon>
        <taxon>Saccharomycotina</taxon>
        <taxon>Pichiomycetes</taxon>
        <taxon>Pichiales</taxon>
        <taxon>Pichiaceae</taxon>
        <taxon>Brettanomyces</taxon>
    </lineage>
</organism>
<dbReference type="Pfam" id="PF04101">
    <property type="entry name" value="Glyco_tran_28_C"/>
    <property type="match status" value="1"/>
</dbReference>
<evidence type="ECO:0000256" key="9">
    <source>
        <dbReference type="ARBA" id="ARBA00024804"/>
    </source>
</evidence>
<reference evidence="15 16" key="1">
    <citation type="submission" date="2019-07" db="EMBL/GenBank/DDBJ databases">
        <authorList>
            <person name="Friedrich A."/>
            <person name="Schacherer J."/>
        </authorList>
    </citation>
    <scope>NUCLEOTIDE SEQUENCE [LARGE SCALE GENOMIC DNA]</scope>
</reference>
<comment type="function">
    <text evidence="9 12">Involved in protein N-glycosylation. Essential for the second step of the dolichol-linked oligosaccharide pathway.</text>
</comment>
<dbReference type="Gene3D" id="3.40.50.2000">
    <property type="entry name" value="Glycogen Phosphorylase B"/>
    <property type="match status" value="1"/>
</dbReference>
<evidence type="ECO:0000256" key="5">
    <source>
        <dbReference type="ARBA" id="ARBA00017468"/>
    </source>
</evidence>
<evidence type="ECO:0000313" key="14">
    <source>
        <dbReference type="EMBL" id="KAF6009604.1"/>
    </source>
</evidence>
<evidence type="ECO:0000313" key="17">
    <source>
        <dbReference type="Proteomes" id="UP000568158"/>
    </source>
</evidence>
<dbReference type="EMBL" id="JABCYN010000030">
    <property type="protein sequence ID" value="KAF6009604.1"/>
    <property type="molecule type" value="Genomic_DNA"/>
</dbReference>
<dbReference type="GO" id="GO:0004577">
    <property type="term" value="F:N-acetylglucosaminyldiphosphodolichol N-acetylglucosaminyltransferase activity"/>
    <property type="evidence" value="ECO:0007669"/>
    <property type="project" value="UniProtKB-EC"/>
</dbReference>
<dbReference type="PANTHER" id="PTHR12867">
    <property type="entry name" value="GLYCOSYL TRANSFERASE-RELATED"/>
    <property type="match status" value="1"/>
</dbReference>
<dbReference type="Proteomes" id="UP000568158">
    <property type="component" value="Unassembled WGS sequence"/>
</dbReference>
<dbReference type="GO" id="GO:0006488">
    <property type="term" value="P:dolichol-linked oligosaccharide biosynthetic process"/>
    <property type="evidence" value="ECO:0007669"/>
    <property type="project" value="InterPro"/>
</dbReference>
<protein>
    <recommendedName>
        <fullName evidence="5 12">UDP-N-acetylglucosamine transferase subunit ALG13</fullName>
        <ecNumber evidence="4 12">2.4.1.141</ecNumber>
    </recommendedName>
    <alternativeName>
        <fullName evidence="10 12">Asparagine-linked glycosylation protein 13</fullName>
    </alternativeName>
</protein>
<keyword evidence="7 12" id="KW-0808">Transferase</keyword>
<comment type="subcellular location">
    <subcellularLocation>
        <location evidence="1 12">Endoplasmic reticulum</location>
    </subcellularLocation>
</comment>
<feature type="domain" description="Glycosyl transferase family 28 C-terminal" evidence="13">
    <location>
        <begin position="45"/>
        <end position="155"/>
    </location>
</feature>
<evidence type="ECO:0000256" key="2">
    <source>
        <dbReference type="ARBA" id="ARBA00006962"/>
    </source>
</evidence>
<dbReference type="InterPro" id="IPR007235">
    <property type="entry name" value="Glyco_trans_28_C"/>
</dbReference>
<evidence type="ECO:0000256" key="8">
    <source>
        <dbReference type="ARBA" id="ARBA00022824"/>
    </source>
</evidence>
<evidence type="ECO:0000313" key="16">
    <source>
        <dbReference type="Proteomes" id="UP000478008"/>
    </source>
</evidence>
<keyword evidence="6 12" id="KW-0328">Glycosyltransferase</keyword>
<dbReference type="InterPro" id="IPR039042">
    <property type="entry name" value="Alg13-like"/>
</dbReference>
<reference evidence="14 17" key="2">
    <citation type="journal article" date="2020" name="Appl. Microbiol. Biotechnol.">
        <title>Targeted gene deletion in Brettanomyces bruxellensis with an expression-free CRISPR-Cas9 system.</title>
        <authorList>
            <person name="Varela C."/>
            <person name="Bartel C."/>
            <person name="Onetto C."/>
            <person name="Borneman A."/>
        </authorList>
    </citation>
    <scope>NUCLEOTIDE SEQUENCE [LARGE SCALE GENOMIC DNA]</scope>
    <source>
        <strain evidence="14 17">AWRI1613</strain>
    </source>
</reference>
<gene>
    <name evidence="12 15" type="primary">ALG13</name>
    <name evidence="15" type="ORF">DEBR0S2_18844G</name>
    <name evidence="14" type="ORF">HII12_003150</name>
</gene>
<evidence type="ECO:0000256" key="1">
    <source>
        <dbReference type="ARBA" id="ARBA00004240"/>
    </source>
</evidence>
<evidence type="ECO:0000256" key="3">
    <source>
        <dbReference type="ARBA" id="ARBA00011198"/>
    </source>
</evidence>
<evidence type="ECO:0000256" key="10">
    <source>
        <dbReference type="ARBA" id="ARBA00032061"/>
    </source>
</evidence>
<evidence type="ECO:0000256" key="4">
    <source>
        <dbReference type="ARBA" id="ARBA00012614"/>
    </source>
</evidence>
<dbReference type="GO" id="GO:0005783">
    <property type="term" value="C:endoplasmic reticulum"/>
    <property type="evidence" value="ECO:0007669"/>
    <property type="project" value="UniProtKB-SubCell"/>
</dbReference>
<sequence length="197" mass="22279">MKQLLVTTGATVTFIKLIRYTLSPRFVNELFKLKFTDHVVQYGKSAEAEVLVRSFLDKLAKVFTSKEGPESGSDGVINLTIEYKKAVLKIKCIKFDRDLVQKYTSKSDLVISHAGTGSILDSLRMKKKLVILVNDKLQDNHQLQIAKAFEEKKVLRVASTDFDEFIRLVANVEHEEFTQLSEPRGSVIEDILLAEST</sequence>
<dbReference type="EMBL" id="CABFWN010000002">
    <property type="protein sequence ID" value="VUG17900.1"/>
    <property type="molecule type" value="Genomic_DNA"/>
</dbReference>
<evidence type="ECO:0000313" key="15">
    <source>
        <dbReference type="EMBL" id="VUG17900.1"/>
    </source>
</evidence>
<keyword evidence="8 12" id="KW-0256">Endoplasmic reticulum</keyword>
<dbReference type="EC" id="2.4.1.141" evidence="4 12"/>
<proteinExistence type="inferred from homology"/>
<evidence type="ECO:0000256" key="12">
    <source>
        <dbReference type="RuleBase" id="RU362128"/>
    </source>
</evidence>
<evidence type="ECO:0000256" key="6">
    <source>
        <dbReference type="ARBA" id="ARBA00022676"/>
    </source>
</evidence>
<name>A0A7D9GZL7_DEKBR</name>
<dbReference type="Proteomes" id="UP000478008">
    <property type="component" value="Unassembled WGS sequence"/>
</dbReference>